<gene>
    <name evidence="1" type="ORF">HK097_009190</name>
</gene>
<comment type="caution">
    <text evidence="1">The sequence shown here is derived from an EMBL/GenBank/DDBJ whole genome shotgun (WGS) entry which is preliminary data.</text>
</comment>
<evidence type="ECO:0000313" key="2">
    <source>
        <dbReference type="Proteomes" id="UP001212841"/>
    </source>
</evidence>
<organism evidence="1 2">
    <name type="scientific">Rhizophlyctis rosea</name>
    <dbReference type="NCBI Taxonomy" id="64517"/>
    <lineage>
        <taxon>Eukaryota</taxon>
        <taxon>Fungi</taxon>
        <taxon>Fungi incertae sedis</taxon>
        <taxon>Chytridiomycota</taxon>
        <taxon>Chytridiomycota incertae sedis</taxon>
        <taxon>Chytridiomycetes</taxon>
        <taxon>Rhizophlyctidales</taxon>
        <taxon>Rhizophlyctidaceae</taxon>
        <taxon>Rhizophlyctis</taxon>
    </lineage>
</organism>
<keyword evidence="2" id="KW-1185">Reference proteome</keyword>
<evidence type="ECO:0000313" key="1">
    <source>
        <dbReference type="EMBL" id="KAJ3049824.1"/>
    </source>
</evidence>
<dbReference type="AlphaFoldDB" id="A0AAD5S9A4"/>
<reference evidence="1" key="1">
    <citation type="submission" date="2020-05" db="EMBL/GenBank/DDBJ databases">
        <title>Phylogenomic resolution of chytrid fungi.</title>
        <authorList>
            <person name="Stajich J.E."/>
            <person name="Amses K."/>
            <person name="Simmons R."/>
            <person name="Seto K."/>
            <person name="Myers J."/>
            <person name="Bonds A."/>
            <person name="Quandt C.A."/>
            <person name="Barry K."/>
            <person name="Liu P."/>
            <person name="Grigoriev I."/>
            <person name="Longcore J.E."/>
            <person name="James T.Y."/>
        </authorList>
    </citation>
    <scope>NUCLEOTIDE SEQUENCE</scope>
    <source>
        <strain evidence="1">JEL0318</strain>
    </source>
</reference>
<dbReference type="Proteomes" id="UP001212841">
    <property type="component" value="Unassembled WGS sequence"/>
</dbReference>
<accession>A0AAD5S9A4</accession>
<protein>
    <submittedName>
        <fullName evidence="1">Uncharacterized protein</fullName>
    </submittedName>
</protein>
<sequence>MTTLYNPFTYYSAGFSSSPPVSHTHDEEMQNVSNLLLTGDFDQVKDIVFALLTSNDDMKTEIDELRRQKVDSAEFVQDLYSMLLEHVMKADSVTDHHHADTDLSLVDESVRLGDADWKLLGRVRTERNNHHHANQAEEEFGETDFRKMVDIAGRFARFLLRKLRQ</sequence>
<dbReference type="EMBL" id="JADGJD010000590">
    <property type="protein sequence ID" value="KAJ3049824.1"/>
    <property type="molecule type" value="Genomic_DNA"/>
</dbReference>
<proteinExistence type="predicted"/>
<name>A0AAD5S9A4_9FUNG</name>